<evidence type="ECO:0000256" key="3">
    <source>
        <dbReference type="ARBA" id="ARBA00022475"/>
    </source>
</evidence>
<evidence type="ECO:0000256" key="4">
    <source>
        <dbReference type="ARBA" id="ARBA00022692"/>
    </source>
</evidence>
<dbReference type="EMBL" id="VDUZ01000005">
    <property type="protein sequence ID" value="TXL79610.1"/>
    <property type="molecule type" value="Genomic_DNA"/>
</dbReference>
<dbReference type="GO" id="GO:0005886">
    <property type="term" value="C:plasma membrane"/>
    <property type="evidence" value="ECO:0007669"/>
    <property type="project" value="UniProtKB-SubCell"/>
</dbReference>
<comment type="caution">
    <text evidence="9">The sequence shown here is derived from an EMBL/GenBank/DDBJ whole genome shotgun (WGS) entry which is preliminary data.</text>
</comment>
<dbReference type="GO" id="GO:0055085">
    <property type="term" value="P:transmembrane transport"/>
    <property type="evidence" value="ECO:0007669"/>
    <property type="project" value="InterPro"/>
</dbReference>
<keyword evidence="5 7" id="KW-1133">Transmembrane helix</keyword>
<dbReference type="CDD" id="cd06261">
    <property type="entry name" value="TM_PBP2"/>
    <property type="match status" value="1"/>
</dbReference>
<evidence type="ECO:0000256" key="2">
    <source>
        <dbReference type="ARBA" id="ARBA00022448"/>
    </source>
</evidence>
<feature type="domain" description="ABC transmembrane type-1" evidence="8">
    <location>
        <begin position="57"/>
        <end position="241"/>
    </location>
</feature>
<comment type="subcellular location">
    <subcellularLocation>
        <location evidence="1 7">Cell membrane</location>
        <topology evidence="1 7">Multi-pass membrane protein</topology>
    </subcellularLocation>
</comment>
<evidence type="ECO:0000256" key="5">
    <source>
        <dbReference type="ARBA" id="ARBA00022989"/>
    </source>
</evidence>
<evidence type="ECO:0000259" key="8">
    <source>
        <dbReference type="PROSITE" id="PS50928"/>
    </source>
</evidence>
<evidence type="ECO:0000256" key="1">
    <source>
        <dbReference type="ARBA" id="ARBA00004651"/>
    </source>
</evidence>
<feature type="transmembrane region" description="Helical" evidence="7">
    <location>
        <begin position="123"/>
        <end position="142"/>
    </location>
</feature>
<keyword evidence="10" id="KW-1185">Reference proteome</keyword>
<dbReference type="PROSITE" id="PS50928">
    <property type="entry name" value="ABC_TM1"/>
    <property type="match status" value="1"/>
</dbReference>
<evidence type="ECO:0000256" key="6">
    <source>
        <dbReference type="ARBA" id="ARBA00023136"/>
    </source>
</evidence>
<gene>
    <name evidence="9" type="ORF">FHP25_06670</name>
</gene>
<dbReference type="Gene3D" id="1.10.3720.10">
    <property type="entry name" value="MetI-like"/>
    <property type="match status" value="1"/>
</dbReference>
<dbReference type="AlphaFoldDB" id="A0A5C8PSA2"/>
<feature type="transmembrane region" description="Helical" evidence="7">
    <location>
        <begin position="95"/>
        <end position="117"/>
    </location>
</feature>
<sequence length="258" mass="28362">MMRRLGTMLYPIATLVALVVIWYAAVKLFHVPAYLLPLPGDVIERIREDFWFLLHHSWITTGITLGGFVLSIVIGVPLAIVLVASKTLERAVMPWLILSQTFPKVALAPLVVVWFGLGLGPKLVVTFLVAFFPVLVSTIVGLRSIEREMIELARAVRASTLQTFWHFRLPLALPNIFAGMKVSVAFSVVGAVIAEWVGANAGLGYLLLQANANLDTGLLFAVLVALMVIGVVLYYAVELVERLVIPWHSTIRLQNPTA</sequence>
<proteinExistence type="inferred from homology"/>
<evidence type="ECO:0000313" key="9">
    <source>
        <dbReference type="EMBL" id="TXL79610.1"/>
    </source>
</evidence>
<dbReference type="Pfam" id="PF00528">
    <property type="entry name" value="BPD_transp_1"/>
    <property type="match status" value="1"/>
</dbReference>
<feature type="transmembrane region" description="Helical" evidence="7">
    <location>
        <begin position="217"/>
        <end position="237"/>
    </location>
</feature>
<comment type="similarity">
    <text evidence="7">Belongs to the binding-protein-dependent transport system permease family.</text>
</comment>
<dbReference type="Proteomes" id="UP000321638">
    <property type="component" value="Unassembled WGS sequence"/>
</dbReference>
<name>A0A5C8PSA2_9HYPH</name>
<keyword evidence="6 7" id="KW-0472">Membrane</keyword>
<reference evidence="9 10" key="1">
    <citation type="submission" date="2019-06" db="EMBL/GenBank/DDBJ databases">
        <title>New taxonomy in bacterial strain CC-CFT640, isolated from vineyard.</title>
        <authorList>
            <person name="Lin S.-Y."/>
            <person name="Tsai C.-F."/>
            <person name="Young C.-C."/>
        </authorList>
    </citation>
    <scope>NUCLEOTIDE SEQUENCE [LARGE SCALE GENOMIC DNA]</scope>
    <source>
        <strain evidence="9 10">CC-CFT640</strain>
    </source>
</reference>
<dbReference type="InterPro" id="IPR000515">
    <property type="entry name" value="MetI-like"/>
</dbReference>
<keyword evidence="3" id="KW-1003">Cell membrane</keyword>
<feature type="transmembrane region" description="Helical" evidence="7">
    <location>
        <begin position="176"/>
        <end position="197"/>
    </location>
</feature>
<accession>A0A5C8PSA2</accession>
<dbReference type="PANTHER" id="PTHR30151">
    <property type="entry name" value="ALKANE SULFONATE ABC TRANSPORTER-RELATED, MEMBRANE SUBUNIT"/>
    <property type="match status" value="1"/>
</dbReference>
<evidence type="ECO:0000313" key="10">
    <source>
        <dbReference type="Proteomes" id="UP000321638"/>
    </source>
</evidence>
<feature type="transmembrane region" description="Helical" evidence="7">
    <location>
        <begin position="7"/>
        <end position="25"/>
    </location>
</feature>
<organism evidence="9 10">
    <name type="scientific">Vineibacter terrae</name>
    <dbReference type="NCBI Taxonomy" id="2586908"/>
    <lineage>
        <taxon>Bacteria</taxon>
        <taxon>Pseudomonadati</taxon>
        <taxon>Pseudomonadota</taxon>
        <taxon>Alphaproteobacteria</taxon>
        <taxon>Hyphomicrobiales</taxon>
        <taxon>Vineibacter</taxon>
    </lineage>
</organism>
<dbReference type="SUPFAM" id="SSF161098">
    <property type="entry name" value="MetI-like"/>
    <property type="match status" value="1"/>
</dbReference>
<keyword evidence="4 7" id="KW-0812">Transmembrane</keyword>
<dbReference type="InterPro" id="IPR035906">
    <property type="entry name" value="MetI-like_sf"/>
</dbReference>
<feature type="transmembrane region" description="Helical" evidence="7">
    <location>
        <begin position="58"/>
        <end position="83"/>
    </location>
</feature>
<keyword evidence="2 7" id="KW-0813">Transport</keyword>
<protein>
    <submittedName>
        <fullName evidence="9">ABC transporter permease</fullName>
    </submittedName>
</protein>
<dbReference type="RefSeq" id="WP_147846119.1">
    <property type="nucleotide sequence ID" value="NZ_VDUZ01000005.1"/>
</dbReference>
<dbReference type="PANTHER" id="PTHR30151:SF20">
    <property type="entry name" value="ABC TRANSPORTER PERMEASE PROTEIN HI_0355-RELATED"/>
    <property type="match status" value="1"/>
</dbReference>
<evidence type="ECO:0000256" key="7">
    <source>
        <dbReference type="RuleBase" id="RU363032"/>
    </source>
</evidence>
<dbReference type="OrthoDB" id="9786495at2"/>